<sequence length="254" mass="27510">MEQGRKYRAIVTGGSRGIGKAILMELAKRNCKSVMFSDIMVPEDDFEKHAAEIQKEIGIEGVKVYGFKADASKFDEAEATVQAAVEKMGGVDILVNNAGITRDNLLLRMSEPEFDSVININLKSVFNYTKAAMKPMIKQRFGRIVNIASVVGLIGNPGQTNYAASKAGVIGFTKSVARELASRNVNVNAIAPGFIETNMTAKLNDQQREALLTNVPLKRMGQPEDIAKVVAFLCSPDADYMTGQVLAVDGGMVM</sequence>
<organism evidence="4">
    <name type="scientific">hydrothermal vent metagenome</name>
    <dbReference type="NCBI Taxonomy" id="652676"/>
    <lineage>
        <taxon>unclassified sequences</taxon>
        <taxon>metagenomes</taxon>
        <taxon>ecological metagenomes</taxon>
    </lineage>
</organism>
<proteinExistence type="inferred from homology"/>
<dbReference type="PRINTS" id="PR00080">
    <property type="entry name" value="SDRFAMILY"/>
</dbReference>
<accession>A0A3B1CV24</accession>
<dbReference type="SUPFAM" id="SSF51735">
    <property type="entry name" value="NAD(P)-binding Rossmann-fold domains"/>
    <property type="match status" value="1"/>
</dbReference>
<dbReference type="PANTHER" id="PTHR42879:SF2">
    <property type="entry name" value="3-OXOACYL-[ACYL-CARRIER-PROTEIN] REDUCTASE FABG"/>
    <property type="match status" value="1"/>
</dbReference>
<evidence type="ECO:0000256" key="1">
    <source>
        <dbReference type="ARBA" id="ARBA00006484"/>
    </source>
</evidence>
<name>A0A3B1CV24_9ZZZZ</name>
<dbReference type="FunFam" id="3.40.50.720:FF:000115">
    <property type="entry name" value="3-oxoacyl-[acyl-carrier-protein] reductase FabG"/>
    <property type="match status" value="1"/>
</dbReference>
<dbReference type="EC" id="1.1.1.100" evidence="4"/>
<comment type="similarity">
    <text evidence="1">Belongs to the short-chain dehydrogenases/reductases (SDR) family.</text>
</comment>
<dbReference type="GO" id="GO:0006633">
    <property type="term" value="P:fatty acid biosynthetic process"/>
    <property type="evidence" value="ECO:0007669"/>
    <property type="project" value="InterPro"/>
</dbReference>
<dbReference type="NCBIfam" id="TIGR01830">
    <property type="entry name" value="3oxo_ACP_reduc"/>
    <property type="match status" value="1"/>
</dbReference>
<dbReference type="Gene3D" id="3.40.50.720">
    <property type="entry name" value="NAD(P)-binding Rossmann-like Domain"/>
    <property type="match status" value="1"/>
</dbReference>
<dbReference type="Pfam" id="PF13561">
    <property type="entry name" value="adh_short_C2"/>
    <property type="match status" value="1"/>
</dbReference>
<gene>
    <name evidence="4" type="ORF">MNBD_IGNAVI01-2589</name>
</gene>
<dbReference type="InterPro" id="IPR011284">
    <property type="entry name" value="3oxo_ACP_reduc"/>
</dbReference>
<dbReference type="CDD" id="cd05333">
    <property type="entry name" value="BKR_SDR_c"/>
    <property type="match status" value="1"/>
</dbReference>
<dbReference type="NCBIfam" id="NF009466">
    <property type="entry name" value="PRK12826.1-2"/>
    <property type="match status" value="1"/>
</dbReference>
<dbReference type="PANTHER" id="PTHR42879">
    <property type="entry name" value="3-OXOACYL-(ACYL-CARRIER-PROTEIN) REDUCTASE"/>
    <property type="match status" value="1"/>
</dbReference>
<keyword evidence="3 4" id="KW-0560">Oxidoreductase</keyword>
<dbReference type="GO" id="GO:0051287">
    <property type="term" value="F:NAD binding"/>
    <property type="evidence" value="ECO:0007669"/>
    <property type="project" value="InterPro"/>
</dbReference>
<dbReference type="InterPro" id="IPR002347">
    <property type="entry name" value="SDR_fam"/>
</dbReference>
<dbReference type="NCBIfam" id="NF005559">
    <property type="entry name" value="PRK07231.1"/>
    <property type="match status" value="1"/>
</dbReference>
<reference evidence="4" key="1">
    <citation type="submission" date="2018-06" db="EMBL/GenBank/DDBJ databases">
        <authorList>
            <person name="Zhirakovskaya E."/>
        </authorList>
    </citation>
    <scope>NUCLEOTIDE SEQUENCE</scope>
</reference>
<dbReference type="InterPro" id="IPR050259">
    <property type="entry name" value="SDR"/>
</dbReference>
<protein>
    <submittedName>
        <fullName evidence="4">3-oxoacyl-[acyl-carrier protein] reductase</fullName>
        <ecNumber evidence="4">1.1.1.100</ecNumber>
    </submittedName>
</protein>
<evidence type="ECO:0000256" key="2">
    <source>
        <dbReference type="ARBA" id="ARBA00022857"/>
    </source>
</evidence>
<dbReference type="GO" id="GO:0004316">
    <property type="term" value="F:3-oxoacyl-[acyl-carrier-protein] reductase (NADPH) activity"/>
    <property type="evidence" value="ECO:0007669"/>
    <property type="project" value="UniProtKB-EC"/>
</dbReference>
<keyword evidence="2" id="KW-0521">NADP</keyword>
<dbReference type="EMBL" id="UOGD01000395">
    <property type="protein sequence ID" value="VAX27828.1"/>
    <property type="molecule type" value="Genomic_DNA"/>
</dbReference>
<evidence type="ECO:0000313" key="4">
    <source>
        <dbReference type="EMBL" id="VAX27828.1"/>
    </source>
</evidence>
<evidence type="ECO:0000256" key="3">
    <source>
        <dbReference type="ARBA" id="ARBA00023002"/>
    </source>
</evidence>
<dbReference type="InterPro" id="IPR020904">
    <property type="entry name" value="Sc_DH/Rdtase_CS"/>
</dbReference>
<dbReference type="PRINTS" id="PR00081">
    <property type="entry name" value="GDHRDH"/>
</dbReference>
<dbReference type="InterPro" id="IPR036291">
    <property type="entry name" value="NAD(P)-bd_dom_sf"/>
</dbReference>
<dbReference type="PROSITE" id="PS00061">
    <property type="entry name" value="ADH_SHORT"/>
    <property type="match status" value="1"/>
</dbReference>
<dbReference type="AlphaFoldDB" id="A0A3B1CV24"/>